<keyword evidence="6 7" id="KW-0472">Membrane</keyword>
<evidence type="ECO:0000313" key="9">
    <source>
        <dbReference type="Proteomes" id="UP001549366"/>
    </source>
</evidence>
<evidence type="ECO:0000256" key="3">
    <source>
        <dbReference type="ARBA" id="ARBA00022475"/>
    </source>
</evidence>
<reference evidence="8 9" key="1">
    <citation type="submission" date="2024-06" db="EMBL/GenBank/DDBJ databases">
        <title>Genomic Encyclopedia of Type Strains, Phase V (KMG-V): Genome sequencing to study the core and pangenomes of soil and plant-associated prokaryotes.</title>
        <authorList>
            <person name="Whitman W."/>
        </authorList>
    </citation>
    <scope>NUCLEOTIDE SEQUENCE [LARGE SCALE GENOMIC DNA]</scope>
    <source>
        <strain evidence="8 9">NE40</strain>
    </source>
</reference>
<feature type="transmembrane region" description="Helical" evidence="7">
    <location>
        <begin position="336"/>
        <end position="354"/>
    </location>
</feature>
<feature type="transmembrane region" description="Helical" evidence="7">
    <location>
        <begin position="360"/>
        <end position="384"/>
    </location>
</feature>
<feature type="transmembrane region" description="Helical" evidence="7">
    <location>
        <begin position="234"/>
        <end position="258"/>
    </location>
</feature>
<keyword evidence="2" id="KW-0813">Transport</keyword>
<dbReference type="PANTHER" id="PTHR42770">
    <property type="entry name" value="AMINO ACID TRANSPORTER-RELATED"/>
    <property type="match status" value="1"/>
</dbReference>
<dbReference type="Pfam" id="PF13520">
    <property type="entry name" value="AA_permease_2"/>
    <property type="match status" value="1"/>
</dbReference>
<feature type="transmembrane region" description="Helical" evidence="7">
    <location>
        <begin position="12"/>
        <end position="31"/>
    </location>
</feature>
<keyword evidence="5 7" id="KW-1133">Transmembrane helix</keyword>
<protein>
    <submittedName>
        <fullName evidence="8">Amino acid transporter</fullName>
    </submittedName>
</protein>
<feature type="transmembrane region" description="Helical" evidence="7">
    <location>
        <begin position="126"/>
        <end position="146"/>
    </location>
</feature>
<comment type="subcellular location">
    <subcellularLocation>
        <location evidence="1">Cell membrane</location>
        <topology evidence="1">Multi-pass membrane protein</topology>
    </subcellularLocation>
</comment>
<dbReference type="EMBL" id="JBEWTB010000002">
    <property type="protein sequence ID" value="MET4755779.1"/>
    <property type="molecule type" value="Genomic_DNA"/>
</dbReference>
<evidence type="ECO:0000256" key="4">
    <source>
        <dbReference type="ARBA" id="ARBA00022692"/>
    </source>
</evidence>
<keyword evidence="3" id="KW-1003">Cell membrane</keyword>
<feature type="transmembrane region" description="Helical" evidence="7">
    <location>
        <begin position="37"/>
        <end position="61"/>
    </location>
</feature>
<accession>A0ABV2SEG0</accession>
<keyword evidence="4 7" id="KW-0812">Transmembrane</keyword>
<evidence type="ECO:0000256" key="7">
    <source>
        <dbReference type="SAM" id="Phobius"/>
    </source>
</evidence>
<feature type="transmembrane region" description="Helical" evidence="7">
    <location>
        <begin position="198"/>
        <end position="214"/>
    </location>
</feature>
<keyword evidence="9" id="KW-1185">Reference proteome</keyword>
<dbReference type="PIRSF" id="PIRSF006060">
    <property type="entry name" value="AA_transporter"/>
    <property type="match status" value="1"/>
</dbReference>
<sequence>MPKSPVQPKRTLTAFTLIMITTGTITSIHGAPSMAEYGFGLIFIYLFVALVFLVPSALISAELATGWPEDGGVYIWVREAFGEQLGFVAVWSQWIENVIWFPSILTVAVLAAAYGFDARLADNGQFIFLAVNGAFWLLTIINLFGMKTSGTVASVCTILGRILPILAIFTLACFYLAKGNPMPIEFSLESFVPDFTDINKLTFIAGAFLTFAGIEASASNAASARNPQRDYPLAILTSACLAVILVTLAALAIAMVIPQHSIKLDAGIMQAINVILNQAGIHGWLAPFGLIIALGILGEVNNWIPAPTRGLLVAGRDGILPVFWQRENKYAAHHRILLFQGLLFSAISTLYLFHDNVQTAFWLMNIIPTMLYVVMYLLMFAAAVRLRYTRPGVSRQYKVPLGNTGVWGLAIVGSMAGVVAIVFGFIPPAVVPESGRLTYVLVVASVFAAFTALPFFLFKLQRPQWRAAQNSVVDTMVRKKS</sequence>
<evidence type="ECO:0000256" key="5">
    <source>
        <dbReference type="ARBA" id="ARBA00022989"/>
    </source>
</evidence>
<dbReference type="PANTHER" id="PTHR42770:SF15">
    <property type="entry name" value="GLUTAMATE_GAMMA-AMINOBUTYRATE ANTIPORTER-RELATED"/>
    <property type="match status" value="1"/>
</dbReference>
<evidence type="ECO:0000256" key="2">
    <source>
        <dbReference type="ARBA" id="ARBA00022448"/>
    </source>
</evidence>
<dbReference type="RefSeq" id="WP_354010163.1">
    <property type="nucleotide sequence ID" value="NZ_JBEWTA010000001.1"/>
</dbReference>
<feature type="transmembrane region" description="Helical" evidence="7">
    <location>
        <begin position="279"/>
        <end position="297"/>
    </location>
</feature>
<dbReference type="Gene3D" id="1.20.1740.10">
    <property type="entry name" value="Amino acid/polyamine transporter I"/>
    <property type="match status" value="1"/>
</dbReference>
<evidence type="ECO:0000256" key="1">
    <source>
        <dbReference type="ARBA" id="ARBA00004651"/>
    </source>
</evidence>
<proteinExistence type="predicted"/>
<feature type="transmembrane region" description="Helical" evidence="7">
    <location>
        <begin position="98"/>
        <end position="114"/>
    </location>
</feature>
<dbReference type="InterPro" id="IPR050367">
    <property type="entry name" value="APC_superfamily"/>
</dbReference>
<comment type="caution">
    <text evidence="8">The sequence shown here is derived from an EMBL/GenBank/DDBJ whole genome shotgun (WGS) entry which is preliminary data.</text>
</comment>
<dbReference type="InterPro" id="IPR002293">
    <property type="entry name" value="AA/rel_permease1"/>
</dbReference>
<feature type="transmembrane region" description="Helical" evidence="7">
    <location>
        <begin position="152"/>
        <end position="177"/>
    </location>
</feature>
<organism evidence="8 9">
    <name type="scientific">Endozoicomonas lisbonensis</name>
    <dbReference type="NCBI Taxonomy" id="3120522"/>
    <lineage>
        <taxon>Bacteria</taxon>
        <taxon>Pseudomonadati</taxon>
        <taxon>Pseudomonadota</taxon>
        <taxon>Gammaproteobacteria</taxon>
        <taxon>Oceanospirillales</taxon>
        <taxon>Endozoicomonadaceae</taxon>
        <taxon>Endozoicomonas</taxon>
    </lineage>
</organism>
<feature type="transmembrane region" description="Helical" evidence="7">
    <location>
        <begin position="405"/>
        <end position="426"/>
    </location>
</feature>
<dbReference type="Proteomes" id="UP001549366">
    <property type="component" value="Unassembled WGS sequence"/>
</dbReference>
<evidence type="ECO:0000313" key="8">
    <source>
        <dbReference type="EMBL" id="MET4755779.1"/>
    </source>
</evidence>
<feature type="transmembrane region" description="Helical" evidence="7">
    <location>
        <begin position="73"/>
        <end position="92"/>
    </location>
</feature>
<feature type="transmembrane region" description="Helical" evidence="7">
    <location>
        <begin position="438"/>
        <end position="458"/>
    </location>
</feature>
<gene>
    <name evidence="8" type="ORF">V5J35_000971</name>
</gene>
<evidence type="ECO:0000256" key="6">
    <source>
        <dbReference type="ARBA" id="ARBA00023136"/>
    </source>
</evidence>
<name>A0ABV2SEG0_9GAMM</name>